<dbReference type="PANTHER" id="PTHR11406:SF23">
    <property type="entry name" value="PHOSPHOGLYCERATE KINASE 1, CHLOROPLASTIC-RELATED"/>
    <property type="match status" value="1"/>
</dbReference>
<dbReference type="GO" id="GO:0005524">
    <property type="term" value="F:ATP binding"/>
    <property type="evidence" value="ECO:0007669"/>
    <property type="project" value="UniProtKB-KW"/>
</dbReference>
<evidence type="ECO:0000256" key="1">
    <source>
        <dbReference type="ARBA" id="ARBA00000642"/>
    </source>
</evidence>
<evidence type="ECO:0000256" key="4">
    <source>
        <dbReference type="ARBA" id="ARBA00013061"/>
    </source>
</evidence>
<sequence>MATEISPAPIRDILNKLTIQDFDLKGKRVFIRVDFNVPLDENLNITDDRRIRSALATINYAIDEGAKVILASHLGRPKGKVDPRYSLAPVAKRLRRLLNKEVIFAPDSIGPQVKNIIDKMQPGDVVVLENLRFHEGEEKNDEELAKALASLADYYVNDAFGTAHRNHASIVGIPKFLPAAAGFLLKKEIENLKGVVNNPVRPFVSILGGAKVSGKIGVLENLESNVDKVLIGGGMAFTFIKAMGYEVGDSLVEEDMVETAQRIRTKLKDRGVKFYLPVDCVIAQSLDTGAETKIVTTLEIPKGWKALDIGPATAKLFSEAIQNAKTILWNGPMGVFEIDAFSRGTFAVARAIADAYALTIVGGGDTDLAVHRAGVSDSISFISTGGGATLQLLEGKELPGIAALTDKKSN</sequence>
<organism evidence="10">
    <name type="scientific">hydrothermal vent metagenome</name>
    <dbReference type="NCBI Taxonomy" id="652676"/>
    <lineage>
        <taxon>unclassified sequences</taxon>
        <taxon>metagenomes</taxon>
        <taxon>ecological metagenomes</taxon>
    </lineage>
</organism>
<evidence type="ECO:0000256" key="3">
    <source>
        <dbReference type="ARBA" id="ARBA00008982"/>
    </source>
</evidence>
<dbReference type="PRINTS" id="PR00477">
    <property type="entry name" value="PHGLYCKINASE"/>
</dbReference>
<dbReference type="GO" id="GO:0006096">
    <property type="term" value="P:glycolytic process"/>
    <property type="evidence" value="ECO:0007669"/>
    <property type="project" value="UniProtKB-KW"/>
</dbReference>
<dbReference type="GO" id="GO:0005829">
    <property type="term" value="C:cytosol"/>
    <property type="evidence" value="ECO:0007669"/>
    <property type="project" value="TreeGrafter"/>
</dbReference>
<evidence type="ECO:0000256" key="7">
    <source>
        <dbReference type="ARBA" id="ARBA00022777"/>
    </source>
</evidence>
<keyword evidence="6" id="KW-0547">Nucleotide-binding</keyword>
<dbReference type="SUPFAM" id="SSF53748">
    <property type="entry name" value="Phosphoglycerate kinase"/>
    <property type="match status" value="1"/>
</dbReference>
<keyword evidence="9" id="KW-0324">Glycolysis</keyword>
<dbReference type="InterPro" id="IPR036043">
    <property type="entry name" value="Phosphoglycerate_kinase_sf"/>
</dbReference>
<dbReference type="GO" id="GO:0006094">
    <property type="term" value="P:gluconeogenesis"/>
    <property type="evidence" value="ECO:0007669"/>
    <property type="project" value="TreeGrafter"/>
</dbReference>
<keyword evidence="8" id="KW-0067">ATP-binding</keyword>
<evidence type="ECO:0000256" key="8">
    <source>
        <dbReference type="ARBA" id="ARBA00022840"/>
    </source>
</evidence>
<dbReference type="EMBL" id="UOGI01000168">
    <property type="protein sequence ID" value="VAX33209.1"/>
    <property type="molecule type" value="Genomic_DNA"/>
</dbReference>
<dbReference type="GO" id="GO:0004618">
    <property type="term" value="F:phosphoglycerate kinase activity"/>
    <property type="evidence" value="ECO:0007669"/>
    <property type="project" value="UniProtKB-EC"/>
</dbReference>
<evidence type="ECO:0000256" key="6">
    <source>
        <dbReference type="ARBA" id="ARBA00022741"/>
    </source>
</evidence>
<dbReference type="Gene3D" id="3.40.50.1260">
    <property type="entry name" value="Phosphoglycerate kinase, N-terminal domain"/>
    <property type="match status" value="2"/>
</dbReference>
<dbReference type="FunFam" id="3.40.50.1260:FF:000007">
    <property type="entry name" value="Phosphoglycerate kinase"/>
    <property type="match status" value="1"/>
</dbReference>
<evidence type="ECO:0000256" key="9">
    <source>
        <dbReference type="ARBA" id="ARBA00023152"/>
    </source>
</evidence>
<protein>
    <recommendedName>
        <fullName evidence="4">phosphoglycerate kinase</fullName>
        <ecNumber evidence="4">2.7.2.3</ecNumber>
    </recommendedName>
</protein>
<dbReference type="PROSITE" id="PS00111">
    <property type="entry name" value="PGLYCERATE_KINASE"/>
    <property type="match status" value="1"/>
</dbReference>
<dbReference type="InterPro" id="IPR001576">
    <property type="entry name" value="Phosphoglycerate_kinase"/>
</dbReference>
<evidence type="ECO:0000256" key="2">
    <source>
        <dbReference type="ARBA" id="ARBA00004838"/>
    </source>
</evidence>
<dbReference type="HAMAP" id="MF_00145">
    <property type="entry name" value="Phosphoglyc_kinase"/>
    <property type="match status" value="1"/>
</dbReference>
<dbReference type="GO" id="GO:0043531">
    <property type="term" value="F:ADP binding"/>
    <property type="evidence" value="ECO:0007669"/>
    <property type="project" value="TreeGrafter"/>
</dbReference>
<dbReference type="PIRSF" id="PIRSF000724">
    <property type="entry name" value="Pgk"/>
    <property type="match status" value="1"/>
</dbReference>
<dbReference type="Pfam" id="PF00162">
    <property type="entry name" value="PGK"/>
    <property type="match status" value="1"/>
</dbReference>
<evidence type="ECO:0000313" key="10">
    <source>
        <dbReference type="EMBL" id="VAX33209.1"/>
    </source>
</evidence>
<comment type="catalytic activity">
    <reaction evidence="1">
        <text>(2R)-3-phosphoglycerate + ATP = (2R)-3-phospho-glyceroyl phosphate + ADP</text>
        <dbReference type="Rhea" id="RHEA:14801"/>
        <dbReference type="ChEBI" id="CHEBI:30616"/>
        <dbReference type="ChEBI" id="CHEBI:57604"/>
        <dbReference type="ChEBI" id="CHEBI:58272"/>
        <dbReference type="ChEBI" id="CHEBI:456216"/>
        <dbReference type="EC" id="2.7.2.3"/>
    </reaction>
</comment>
<comment type="similarity">
    <text evidence="3">Belongs to the phosphoglycerate kinase family.</text>
</comment>
<name>A0A3B1CT84_9ZZZZ</name>
<evidence type="ECO:0000256" key="5">
    <source>
        <dbReference type="ARBA" id="ARBA00022679"/>
    </source>
</evidence>
<accession>A0A3B1CT84</accession>
<proteinExistence type="inferred from homology"/>
<dbReference type="FunFam" id="3.40.50.1260:FF:000011">
    <property type="entry name" value="Phosphoglycerate kinase"/>
    <property type="match status" value="1"/>
</dbReference>
<keyword evidence="5 10" id="KW-0808">Transferase</keyword>
<gene>
    <name evidence="10" type="ORF">MNBD_NITROSPIRAE03-231</name>
</gene>
<dbReference type="CDD" id="cd00318">
    <property type="entry name" value="Phosphoglycerate_kinase"/>
    <property type="match status" value="1"/>
</dbReference>
<keyword evidence="7 10" id="KW-0418">Kinase</keyword>
<reference evidence="10" key="1">
    <citation type="submission" date="2018-06" db="EMBL/GenBank/DDBJ databases">
        <authorList>
            <person name="Zhirakovskaya E."/>
        </authorList>
    </citation>
    <scope>NUCLEOTIDE SEQUENCE</scope>
</reference>
<comment type="pathway">
    <text evidence="2">Carbohydrate degradation; glycolysis; pyruvate from D-glyceraldehyde 3-phosphate: step 2/5.</text>
</comment>
<dbReference type="InterPro" id="IPR015911">
    <property type="entry name" value="Phosphoglycerate_kinase_CS"/>
</dbReference>
<dbReference type="PANTHER" id="PTHR11406">
    <property type="entry name" value="PHOSPHOGLYCERATE KINASE"/>
    <property type="match status" value="1"/>
</dbReference>
<dbReference type="InterPro" id="IPR015824">
    <property type="entry name" value="Phosphoglycerate_kinase_N"/>
</dbReference>
<dbReference type="EC" id="2.7.2.3" evidence="4"/>
<dbReference type="AlphaFoldDB" id="A0A3B1CT84"/>